<dbReference type="AlphaFoldDB" id="A0A4Y5YC20"/>
<keyword evidence="2" id="KW-1185">Reference proteome</keyword>
<accession>A0A4Y5YC20</accession>
<name>A0A4Y5YC20_9GAMM</name>
<gene>
    <name evidence="1" type="ORF">FH971_03600</name>
</gene>
<proteinExistence type="predicted"/>
<protein>
    <submittedName>
        <fullName evidence="1">Uncharacterized protein</fullName>
    </submittedName>
</protein>
<reference evidence="1 2" key="1">
    <citation type="submission" date="2019-06" db="EMBL/GenBank/DDBJ databases">
        <title>The genome of Shewanella sp. SM1901.</title>
        <authorList>
            <person name="Cha Q."/>
        </authorList>
    </citation>
    <scope>NUCLEOTIDE SEQUENCE [LARGE SCALE GENOMIC DNA]</scope>
    <source>
        <strain evidence="1 2">SM1901</strain>
    </source>
</reference>
<dbReference type="EMBL" id="CP041036">
    <property type="protein sequence ID" value="QDE30139.1"/>
    <property type="molecule type" value="Genomic_DNA"/>
</dbReference>
<dbReference type="RefSeq" id="WP_140233395.1">
    <property type="nucleotide sequence ID" value="NZ_CP041036.1"/>
</dbReference>
<organism evidence="1 2">
    <name type="scientific">Shewanella polaris</name>
    <dbReference type="NCBI Taxonomy" id="2588449"/>
    <lineage>
        <taxon>Bacteria</taxon>
        <taxon>Pseudomonadati</taxon>
        <taxon>Pseudomonadota</taxon>
        <taxon>Gammaproteobacteria</taxon>
        <taxon>Alteromonadales</taxon>
        <taxon>Shewanellaceae</taxon>
        <taxon>Shewanella</taxon>
    </lineage>
</organism>
<sequence length="72" mass="8385">MNKMPKLTMTIGRDYIESNGSRTEVDEIFVRESNGKEYLIIKIGNKEDAIEIVDENTLQQDMGMMKIKFKRV</sequence>
<dbReference type="KEGG" id="spol:FH971_03600"/>
<evidence type="ECO:0000313" key="1">
    <source>
        <dbReference type="EMBL" id="QDE30139.1"/>
    </source>
</evidence>
<evidence type="ECO:0000313" key="2">
    <source>
        <dbReference type="Proteomes" id="UP000319809"/>
    </source>
</evidence>
<dbReference type="Proteomes" id="UP000319809">
    <property type="component" value="Chromosome"/>
</dbReference>